<dbReference type="Proteomes" id="UP000050761">
    <property type="component" value="Unassembled WGS sequence"/>
</dbReference>
<reference evidence="3" key="2">
    <citation type="submission" date="2019-09" db="UniProtKB">
        <authorList>
            <consortium name="WormBaseParasite"/>
        </authorList>
    </citation>
    <scope>IDENTIFICATION</scope>
</reference>
<dbReference type="WBParaSite" id="HPBE_0001205501-mRNA-1">
    <property type="protein sequence ID" value="HPBE_0001205501-mRNA-1"/>
    <property type="gene ID" value="HPBE_0001205501"/>
</dbReference>
<keyword evidence="2" id="KW-1185">Reference proteome</keyword>
<dbReference type="OrthoDB" id="5888474at2759"/>
<sequence>MDVSVAIIQPRRSATADRSILTPHDYDVVVLDEPSTSYNVPKPEDLQPYPVKKRITVGGHRVASTVIKLPSFRVTDCSASLADSVLGELTAKTRSSFRRTVAIPLWDGDGPTSSGRIAPGTVLMCAPVLPKVLALDVEVVVAVADMDEAEADAAVVVDVDVSPNSDDDTLTAFPF</sequence>
<name>A0A183FUY1_HELPZ</name>
<accession>A0A3P8D342</accession>
<evidence type="ECO:0000313" key="3">
    <source>
        <dbReference type="WBParaSite" id="HPBE_0001205501-mRNA-1"/>
    </source>
</evidence>
<organism evidence="2 3">
    <name type="scientific">Heligmosomoides polygyrus</name>
    <name type="common">Parasitic roundworm</name>
    <dbReference type="NCBI Taxonomy" id="6339"/>
    <lineage>
        <taxon>Eukaryota</taxon>
        <taxon>Metazoa</taxon>
        <taxon>Ecdysozoa</taxon>
        <taxon>Nematoda</taxon>
        <taxon>Chromadorea</taxon>
        <taxon>Rhabditida</taxon>
        <taxon>Rhabditina</taxon>
        <taxon>Rhabditomorpha</taxon>
        <taxon>Strongyloidea</taxon>
        <taxon>Heligmosomidae</taxon>
        <taxon>Heligmosomoides</taxon>
    </lineage>
</organism>
<gene>
    <name evidence="1" type="ORF">HPBE_LOCUS12056</name>
</gene>
<accession>A0A183FUY1</accession>
<evidence type="ECO:0000313" key="1">
    <source>
        <dbReference type="EMBL" id="VDO90742.1"/>
    </source>
</evidence>
<evidence type="ECO:0000313" key="2">
    <source>
        <dbReference type="Proteomes" id="UP000050761"/>
    </source>
</evidence>
<reference evidence="1 2" key="1">
    <citation type="submission" date="2018-11" db="EMBL/GenBank/DDBJ databases">
        <authorList>
            <consortium name="Pathogen Informatics"/>
        </authorList>
    </citation>
    <scope>NUCLEOTIDE SEQUENCE [LARGE SCALE GENOMIC DNA]</scope>
</reference>
<dbReference type="AlphaFoldDB" id="A0A183FUY1"/>
<proteinExistence type="predicted"/>
<protein>
    <submittedName>
        <fullName evidence="1 3">Uncharacterized protein</fullName>
    </submittedName>
</protein>
<dbReference type="EMBL" id="UZAH01027337">
    <property type="protein sequence ID" value="VDO90742.1"/>
    <property type="molecule type" value="Genomic_DNA"/>
</dbReference>